<dbReference type="Pfam" id="PF01702">
    <property type="entry name" value="TGT"/>
    <property type="match status" value="1"/>
</dbReference>
<dbReference type="AlphaFoldDB" id="A0AAD2FCD0"/>
<evidence type="ECO:0000259" key="1">
    <source>
        <dbReference type="Pfam" id="PF01702"/>
    </source>
</evidence>
<dbReference type="PANTHER" id="PTHR46064">
    <property type="entry name" value="QUEUINE TRNA-RIBOSYLTRANSFERASE ACCESSORY SUBUNIT 2"/>
    <property type="match status" value="1"/>
</dbReference>
<accession>A0AAD2FCD0</accession>
<dbReference type="PANTHER" id="PTHR46064:SF1">
    <property type="entry name" value="QUEUINE TRNA-RIBOSYLTRANSFERASE ACCESSORY SUBUNIT 2"/>
    <property type="match status" value="1"/>
</dbReference>
<dbReference type="Gene3D" id="3.20.20.105">
    <property type="entry name" value="Queuine tRNA-ribosyltransferase-like"/>
    <property type="match status" value="1"/>
</dbReference>
<dbReference type="InterPro" id="IPR036511">
    <property type="entry name" value="TGT-like_sf"/>
</dbReference>
<evidence type="ECO:0000313" key="2">
    <source>
        <dbReference type="EMBL" id="CAJ1911623.1"/>
    </source>
</evidence>
<dbReference type="SUPFAM" id="SSF51713">
    <property type="entry name" value="tRNA-guanine transglycosylase"/>
    <property type="match status" value="1"/>
</dbReference>
<protein>
    <recommendedName>
        <fullName evidence="1">tRNA-guanine(15) transglycosylase-like domain-containing protein</fullName>
    </recommendedName>
</protein>
<dbReference type="InterPro" id="IPR002616">
    <property type="entry name" value="tRNA_ribo_trans-like"/>
</dbReference>
<dbReference type="Proteomes" id="UP001295423">
    <property type="component" value="Unassembled WGS sequence"/>
</dbReference>
<gene>
    <name evidence="2" type="ORF">CYCCA115_LOCUS603</name>
</gene>
<organism evidence="2 3">
    <name type="scientific">Cylindrotheca closterium</name>
    <dbReference type="NCBI Taxonomy" id="2856"/>
    <lineage>
        <taxon>Eukaryota</taxon>
        <taxon>Sar</taxon>
        <taxon>Stramenopiles</taxon>
        <taxon>Ochrophyta</taxon>
        <taxon>Bacillariophyta</taxon>
        <taxon>Bacillariophyceae</taxon>
        <taxon>Bacillariophycidae</taxon>
        <taxon>Bacillariales</taxon>
        <taxon>Bacillariaceae</taxon>
        <taxon>Cylindrotheca</taxon>
    </lineage>
</organism>
<dbReference type="GO" id="GO:0006400">
    <property type="term" value="P:tRNA modification"/>
    <property type="evidence" value="ECO:0007669"/>
    <property type="project" value="InterPro"/>
</dbReference>
<sequence>MKRDRPIDSEAKNGRKLRLLLHGIDGCVPYMTPSTLEKYFPASDDNLWIGLAVRDTCVMPVFQEKKKVHKKNKNRNLETSSSTKASVAKKPSGYGFLPTKPDSWLEPYNRITVPTFDPIADNKKGSYTCTNKGVSVWTPHGRQKLTPGAYNEASLALDAEYTLSLFDIDDEEGNAKRQEKAEQRNKEWFEDLGKACSGQTDRKLWAPALIPNLINNPSASLAIAQSDNKKASGIALIGKWHSKLEKLLESLEYENVTMLSTDSLVEVLEIASGSAVNMIGTNLPQQWAKKKHALAIDFSFDESSKRVKSDKKDQLDLNSDGCIDMSSKVFARDARPLVPGRSTSLACADSMFSRAYIHHLVVAQEILAEILLFAHNLHQMLELLKAFREAKDPSALKEFIMKQLKI</sequence>
<dbReference type="InterPro" id="IPR050852">
    <property type="entry name" value="Queuine_tRNA-ribosyltrfase"/>
</dbReference>
<dbReference type="EMBL" id="CAKOGP040000001">
    <property type="protein sequence ID" value="CAJ1911623.1"/>
    <property type="molecule type" value="Genomic_DNA"/>
</dbReference>
<reference evidence="2" key="1">
    <citation type="submission" date="2023-08" db="EMBL/GenBank/DDBJ databases">
        <authorList>
            <person name="Audoor S."/>
            <person name="Bilcke G."/>
        </authorList>
    </citation>
    <scope>NUCLEOTIDE SEQUENCE</scope>
</reference>
<comment type="caution">
    <text evidence="2">The sequence shown here is derived from an EMBL/GenBank/DDBJ whole genome shotgun (WGS) entry which is preliminary data.</text>
</comment>
<proteinExistence type="predicted"/>
<name>A0AAD2FCD0_9STRA</name>
<evidence type="ECO:0000313" key="3">
    <source>
        <dbReference type="Proteomes" id="UP001295423"/>
    </source>
</evidence>
<feature type="domain" description="tRNA-guanine(15) transglycosylase-like" evidence="1">
    <location>
        <begin position="128"/>
        <end position="401"/>
    </location>
</feature>
<keyword evidence="3" id="KW-1185">Reference proteome</keyword>